<evidence type="ECO:0000313" key="3">
    <source>
        <dbReference type="Proteomes" id="UP000271337"/>
    </source>
</evidence>
<feature type="compositionally biased region" description="Acidic residues" evidence="1">
    <location>
        <begin position="871"/>
        <end position="889"/>
    </location>
</feature>
<feature type="compositionally biased region" description="Polar residues" evidence="1">
    <location>
        <begin position="164"/>
        <end position="204"/>
    </location>
</feature>
<feature type="compositionally biased region" description="Basic residues" evidence="1">
    <location>
        <begin position="108"/>
        <end position="123"/>
    </location>
</feature>
<feature type="compositionally biased region" description="Basic and acidic residues" evidence="1">
    <location>
        <begin position="779"/>
        <end position="813"/>
    </location>
</feature>
<sequence length="889" mass="93541">MPRTTQSWSIHTHTDHVPPHVRQIIHYREIIPPPDRTSKMGRMTRAKAADLAEKLHVDEDAVLEMPEHDENAIEKLETPKKDERPPLGEIAPNSGSGHEDEVADMKKSTKGRKMGKKGAKGRKKDLAASANVQTEVEEEEAKPVVEDAAEEALSEKPNDEPSDNDATSITEASQPEKTPSQETLPVRMTRSQRAQEQQAPQETNELVEEKDEPETVERPSLHIDIQQAEETSPAPAPASPLATATPKVIASLRKDNTGMRSTSNKENEGPSEASIPVPARDASLTPSRSTSNYDALEAAAVEAATPPSVSRRASAAEVQAVESQPVESSLSVEDVGALLTEQPADTPIESFAQAGQEAPVPTNEEAPTGVRTVESPPVEATPKAGTVDAQCPEQPADTPIESPPKQIRQEAPVSTKQDTQQPQSTSDPLVATDALKDALEQVASEASPADAPAEKPKLKTKRPAPVVRTTKASAARMSLAQGDKAGTAKAPSSARPRPSTARQSTVIKPAAEKSQRVPSAGTQKPTTEKNEKSIQQKKEATIPHSKPGPVNLSFPTPPPPPKSKKAPTTSTFQLPGEAIAAKLKAAREERMKKEADQPEEKKPSTFKARPAPALKKTPAVVRPANSTKAHESMANAKTSGSAHPPSNGLKRASTVHAPSSKPTSTTRPKAAVPPPPRPMAKPEDKGLKVAKRPMPTTTAAGPPNPSRPSSLAHRTSSAPRASTAGRPGPSTTATSSSASTSTSAPVAASTAPYQQQRVLSKGTAKGKEVFTRALLAKEALGRERREKEEAARKAREVAAERGRVASREWAEKQKLRKLGGAGKNGGEGGGRGGGKSVAAAAAAASAATGAATGQETEGVKGEEGSDRVVQGDEEVAVPAGEEEAKEVVA</sequence>
<feature type="compositionally biased region" description="Basic and acidic residues" evidence="1">
    <location>
        <begin position="585"/>
        <end position="603"/>
    </location>
</feature>
<protein>
    <submittedName>
        <fullName evidence="2">Uncharacterized protein</fullName>
    </submittedName>
</protein>
<feature type="compositionally biased region" description="Basic and acidic residues" evidence="1">
    <location>
        <begin position="76"/>
        <end position="86"/>
    </location>
</feature>
<comment type="caution">
    <text evidence="2">The sequence shown here is derived from an EMBL/GenBank/DDBJ whole genome shotgun (WGS) entry which is preliminary data.</text>
</comment>
<gene>
    <name evidence="2" type="ORF">D0867_00895</name>
</gene>
<feature type="compositionally biased region" description="Low complexity" evidence="1">
    <location>
        <begin position="729"/>
        <end position="752"/>
    </location>
</feature>
<evidence type="ECO:0000313" key="2">
    <source>
        <dbReference type="EMBL" id="RMY25157.1"/>
    </source>
</evidence>
<feature type="compositionally biased region" description="Polar residues" evidence="1">
    <location>
        <begin position="656"/>
        <end position="666"/>
    </location>
</feature>
<feature type="compositionally biased region" description="Basic and acidic residues" evidence="1">
    <location>
        <begin position="97"/>
        <end position="107"/>
    </location>
</feature>
<feature type="compositionally biased region" description="Low complexity" evidence="1">
    <location>
        <begin position="228"/>
        <end position="246"/>
    </location>
</feature>
<feature type="region of interest" description="Disordered" evidence="1">
    <location>
        <begin position="341"/>
        <end position="889"/>
    </location>
</feature>
<feature type="compositionally biased region" description="Basic and acidic residues" evidence="1">
    <location>
        <begin position="526"/>
        <end position="541"/>
    </location>
</feature>
<organism evidence="2 3">
    <name type="scientific">Hortaea werneckii</name>
    <name type="common">Black yeast</name>
    <name type="synonym">Cladosporium werneckii</name>
    <dbReference type="NCBI Taxonomy" id="91943"/>
    <lineage>
        <taxon>Eukaryota</taxon>
        <taxon>Fungi</taxon>
        <taxon>Dikarya</taxon>
        <taxon>Ascomycota</taxon>
        <taxon>Pezizomycotina</taxon>
        <taxon>Dothideomycetes</taxon>
        <taxon>Dothideomycetidae</taxon>
        <taxon>Mycosphaerellales</taxon>
        <taxon>Teratosphaeriaceae</taxon>
        <taxon>Hortaea</taxon>
    </lineage>
</organism>
<dbReference type="Proteomes" id="UP000271337">
    <property type="component" value="Unassembled WGS sequence"/>
</dbReference>
<dbReference type="AlphaFoldDB" id="A0A3M7ACF6"/>
<evidence type="ECO:0000256" key="1">
    <source>
        <dbReference type="SAM" id="MobiDB-lite"/>
    </source>
</evidence>
<feature type="compositionally biased region" description="Basic and acidic residues" evidence="1">
    <location>
        <begin position="857"/>
        <end position="870"/>
    </location>
</feature>
<feature type="compositionally biased region" description="Low complexity" evidence="1">
    <location>
        <begin position="836"/>
        <end position="853"/>
    </location>
</feature>
<reference evidence="2 3" key="1">
    <citation type="journal article" date="2018" name="BMC Genomics">
        <title>Genomic evidence for intraspecific hybridization in a clonal and extremely halotolerant yeast.</title>
        <authorList>
            <person name="Gostincar C."/>
            <person name="Stajich J.E."/>
            <person name="Zupancic J."/>
            <person name="Zalar P."/>
            <person name="Gunde-Cimerman N."/>
        </authorList>
    </citation>
    <scope>NUCLEOTIDE SEQUENCE [LARGE SCALE GENOMIC DNA]</scope>
    <source>
        <strain evidence="2 3">EXF-6669</strain>
    </source>
</reference>
<dbReference type="EMBL" id="QWIL01000047">
    <property type="protein sequence ID" value="RMY25157.1"/>
    <property type="molecule type" value="Genomic_DNA"/>
</dbReference>
<feature type="compositionally biased region" description="Polar residues" evidence="1">
    <location>
        <begin position="412"/>
        <end position="427"/>
    </location>
</feature>
<proteinExistence type="predicted"/>
<feature type="compositionally biased region" description="Basic and acidic residues" evidence="1">
    <location>
        <begin position="252"/>
        <end position="268"/>
    </location>
</feature>
<feature type="compositionally biased region" description="Polar residues" evidence="1">
    <location>
        <begin position="707"/>
        <end position="720"/>
    </location>
</feature>
<feature type="region of interest" description="Disordered" evidence="1">
    <location>
        <begin position="76"/>
        <end position="291"/>
    </location>
</feature>
<feature type="compositionally biased region" description="Gly residues" evidence="1">
    <location>
        <begin position="819"/>
        <end position="835"/>
    </location>
</feature>
<name>A0A3M7ACF6_HORWE</name>
<feature type="compositionally biased region" description="Polar residues" evidence="1">
    <location>
        <begin position="516"/>
        <end position="525"/>
    </location>
</feature>
<dbReference type="OrthoDB" id="3946796at2759"/>
<accession>A0A3M7ACF6</accession>